<proteinExistence type="predicted"/>
<accession>A0A0E9WAU5</accession>
<protein>
    <submittedName>
        <fullName evidence="1">Uncharacterized protein</fullName>
    </submittedName>
</protein>
<evidence type="ECO:0000313" key="1">
    <source>
        <dbReference type="EMBL" id="JAH86700.1"/>
    </source>
</evidence>
<sequence>MFERGFSLNYHQRFTSSAPACCINVDHHVSHKHSNRSINTSSF</sequence>
<reference evidence="1" key="1">
    <citation type="submission" date="2014-11" db="EMBL/GenBank/DDBJ databases">
        <authorList>
            <person name="Amaro Gonzalez C."/>
        </authorList>
    </citation>
    <scope>NUCLEOTIDE SEQUENCE</scope>
</reference>
<reference evidence="1" key="2">
    <citation type="journal article" date="2015" name="Fish Shellfish Immunol.">
        <title>Early steps in the European eel (Anguilla anguilla)-Vibrio vulnificus interaction in the gills: Role of the RtxA13 toxin.</title>
        <authorList>
            <person name="Callol A."/>
            <person name="Pajuelo D."/>
            <person name="Ebbesson L."/>
            <person name="Teles M."/>
            <person name="MacKenzie S."/>
            <person name="Amaro C."/>
        </authorList>
    </citation>
    <scope>NUCLEOTIDE SEQUENCE</scope>
</reference>
<name>A0A0E9WAU5_ANGAN</name>
<organism evidence="1">
    <name type="scientific">Anguilla anguilla</name>
    <name type="common">European freshwater eel</name>
    <name type="synonym">Muraena anguilla</name>
    <dbReference type="NCBI Taxonomy" id="7936"/>
    <lineage>
        <taxon>Eukaryota</taxon>
        <taxon>Metazoa</taxon>
        <taxon>Chordata</taxon>
        <taxon>Craniata</taxon>
        <taxon>Vertebrata</taxon>
        <taxon>Euteleostomi</taxon>
        <taxon>Actinopterygii</taxon>
        <taxon>Neopterygii</taxon>
        <taxon>Teleostei</taxon>
        <taxon>Anguilliformes</taxon>
        <taxon>Anguillidae</taxon>
        <taxon>Anguilla</taxon>
    </lineage>
</organism>
<dbReference type="EMBL" id="GBXM01021877">
    <property type="protein sequence ID" value="JAH86700.1"/>
    <property type="molecule type" value="Transcribed_RNA"/>
</dbReference>
<dbReference type="AlphaFoldDB" id="A0A0E9WAU5"/>